<dbReference type="HOGENOM" id="CLU_2742618_0_0_1"/>
<evidence type="ECO:0000313" key="2">
    <source>
        <dbReference type="EMBL" id="EFX75936.1"/>
    </source>
</evidence>
<name>E9GXG8_DAPPU</name>
<feature type="region of interest" description="Disordered" evidence="1">
    <location>
        <begin position="1"/>
        <end position="34"/>
    </location>
</feature>
<gene>
    <name evidence="2" type="ORF">DAPPUDRAFT_306594</name>
</gene>
<dbReference type="AlphaFoldDB" id="E9GXG8"/>
<dbReference type="Proteomes" id="UP000000305">
    <property type="component" value="Unassembled WGS sequence"/>
</dbReference>
<accession>E9GXG8</accession>
<evidence type="ECO:0000256" key="1">
    <source>
        <dbReference type="SAM" id="MobiDB-lite"/>
    </source>
</evidence>
<evidence type="ECO:0000313" key="3">
    <source>
        <dbReference type="Proteomes" id="UP000000305"/>
    </source>
</evidence>
<keyword evidence="3" id="KW-1185">Reference proteome</keyword>
<dbReference type="KEGG" id="dpx:DAPPUDRAFT_306594"/>
<proteinExistence type="predicted"/>
<reference evidence="2 3" key="1">
    <citation type="journal article" date="2011" name="Science">
        <title>The ecoresponsive genome of Daphnia pulex.</title>
        <authorList>
            <person name="Colbourne J.K."/>
            <person name="Pfrender M.E."/>
            <person name="Gilbert D."/>
            <person name="Thomas W.K."/>
            <person name="Tucker A."/>
            <person name="Oakley T.H."/>
            <person name="Tokishita S."/>
            <person name="Aerts A."/>
            <person name="Arnold G.J."/>
            <person name="Basu M.K."/>
            <person name="Bauer D.J."/>
            <person name="Caceres C.E."/>
            <person name="Carmel L."/>
            <person name="Casola C."/>
            <person name="Choi J.H."/>
            <person name="Detter J.C."/>
            <person name="Dong Q."/>
            <person name="Dusheyko S."/>
            <person name="Eads B.D."/>
            <person name="Frohlich T."/>
            <person name="Geiler-Samerotte K.A."/>
            <person name="Gerlach D."/>
            <person name="Hatcher P."/>
            <person name="Jogdeo S."/>
            <person name="Krijgsveld J."/>
            <person name="Kriventseva E.V."/>
            <person name="Kultz D."/>
            <person name="Laforsch C."/>
            <person name="Lindquist E."/>
            <person name="Lopez J."/>
            <person name="Manak J.R."/>
            <person name="Muller J."/>
            <person name="Pangilinan J."/>
            <person name="Patwardhan R.P."/>
            <person name="Pitluck S."/>
            <person name="Pritham E.J."/>
            <person name="Rechtsteiner A."/>
            <person name="Rho M."/>
            <person name="Rogozin I.B."/>
            <person name="Sakarya O."/>
            <person name="Salamov A."/>
            <person name="Schaack S."/>
            <person name="Shapiro H."/>
            <person name="Shiga Y."/>
            <person name="Skalitzky C."/>
            <person name="Smith Z."/>
            <person name="Souvorov A."/>
            <person name="Sung W."/>
            <person name="Tang Z."/>
            <person name="Tsuchiya D."/>
            <person name="Tu H."/>
            <person name="Vos H."/>
            <person name="Wang M."/>
            <person name="Wolf Y.I."/>
            <person name="Yamagata H."/>
            <person name="Yamada T."/>
            <person name="Ye Y."/>
            <person name="Shaw J.R."/>
            <person name="Andrews J."/>
            <person name="Crease T.J."/>
            <person name="Tang H."/>
            <person name="Lucas S.M."/>
            <person name="Robertson H.M."/>
            <person name="Bork P."/>
            <person name="Koonin E.V."/>
            <person name="Zdobnov E.M."/>
            <person name="Grigoriev I.V."/>
            <person name="Lynch M."/>
            <person name="Boore J.L."/>
        </authorList>
    </citation>
    <scope>NUCLEOTIDE SEQUENCE [LARGE SCALE GENOMIC DNA]</scope>
</reference>
<dbReference type="InParanoid" id="E9GXG8"/>
<dbReference type="EMBL" id="GL732572">
    <property type="protein sequence ID" value="EFX75936.1"/>
    <property type="molecule type" value="Genomic_DNA"/>
</dbReference>
<protein>
    <submittedName>
        <fullName evidence="2">Uncharacterized protein</fullName>
    </submittedName>
</protein>
<sequence length="71" mass="7737">MVGKLMQISSSATGRKPNIVSVNGKPLNVNENDGMENSEIASSYQMAESTEASNDNQMIFVKGFRDCFCTI</sequence>
<organism evidence="2 3">
    <name type="scientific">Daphnia pulex</name>
    <name type="common">Water flea</name>
    <dbReference type="NCBI Taxonomy" id="6669"/>
    <lineage>
        <taxon>Eukaryota</taxon>
        <taxon>Metazoa</taxon>
        <taxon>Ecdysozoa</taxon>
        <taxon>Arthropoda</taxon>
        <taxon>Crustacea</taxon>
        <taxon>Branchiopoda</taxon>
        <taxon>Diplostraca</taxon>
        <taxon>Cladocera</taxon>
        <taxon>Anomopoda</taxon>
        <taxon>Daphniidae</taxon>
        <taxon>Daphnia</taxon>
    </lineage>
</organism>